<sequence length="263" mass="27610">MSEQKQLTVAEILARAQKENPELGTRRRRRRSLEDGGVSVAELTGSIKKVEAKPAESRHSSVPIDAPAEKPAAPAAPAKPVDSEAPAAAPKVEKPEVKKAELKQPEPKRVERASEDETAVIKKVSDVPAAPAPKAEAPKTEAPKPAPIVDLDAAPTKVEELEELDEFEGAEDLEGAEDTEEAGVNPITLVLMVFLGVVLGILGFMLFKWLWTSTPTAVAAILGVITVAGSVYAARAIGTGRDWLSVGLAGVAAVVIAFGPALL</sequence>
<dbReference type="RefSeq" id="WP_052205498.1">
    <property type="nucleotide sequence ID" value="NZ_CP012342.1"/>
</dbReference>
<feature type="compositionally biased region" description="Low complexity" evidence="1">
    <location>
        <begin position="69"/>
        <end position="90"/>
    </location>
</feature>
<evidence type="ECO:0000313" key="3">
    <source>
        <dbReference type="EMBL" id="AKV59223.1"/>
    </source>
</evidence>
<dbReference type="PATRIC" id="fig|156976.3.peg.1752"/>
<keyword evidence="2" id="KW-1133">Transmembrane helix</keyword>
<feature type="region of interest" description="Disordered" evidence="1">
    <location>
        <begin position="1"/>
        <end position="148"/>
    </location>
</feature>
<evidence type="ECO:0000256" key="2">
    <source>
        <dbReference type="SAM" id="Phobius"/>
    </source>
</evidence>
<feature type="transmembrane region" description="Helical" evidence="2">
    <location>
        <begin position="217"/>
        <end position="234"/>
    </location>
</feature>
<gene>
    <name evidence="3" type="ORF">AK829_08745</name>
</gene>
<evidence type="ECO:0000313" key="4">
    <source>
        <dbReference type="Proteomes" id="UP000060016"/>
    </source>
</evidence>
<name>A0A0K1RCW2_9CORY</name>
<keyword evidence="4" id="KW-1185">Reference proteome</keyword>
<accession>A0A0K1RCW2</accession>
<dbReference type="STRING" id="156976.AK829_08745"/>
<proteinExistence type="predicted"/>
<dbReference type="EMBL" id="CP012342">
    <property type="protein sequence ID" value="AKV59223.1"/>
    <property type="molecule type" value="Genomic_DNA"/>
</dbReference>
<dbReference type="AlphaFoldDB" id="A0A0K1RCW2"/>
<protein>
    <submittedName>
        <fullName evidence="3">Uncharacterized protein</fullName>
    </submittedName>
</protein>
<dbReference type="Proteomes" id="UP000060016">
    <property type="component" value="Chromosome"/>
</dbReference>
<feature type="compositionally biased region" description="Basic and acidic residues" evidence="1">
    <location>
        <begin position="91"/>
        <end position="125"/>
    </location>
</feature>
<feature type="transmembrane region" description="Helical" evidence="2">
    <location>
        <begin position="243"/>
        <end position="262"/>
    </location>
</feature>
<keyword evidence="2" id="KW-0812">Transmembrane</keyword>
<feature type="transmembrane region" description="Helical" evidence="2">
    <location>
        <begin position="189"/>
        <end position="211"/>
    </location>
</feature>
<organism evidence="3 4">
    <name type="scientific">Corynebacterium riegelii</name>
    <dbReference type="NCBI Taxonomy" id="156976"/>
    <lineage>
        <taxon>Bacteria</taxon>
        <taxon>Bacillati</taxon>
        <taxon>Actinomycetota</taxon>
        <taxon>Actinomycetes</taxon>
        <taxon>Mycobacteriales</taxon>
        <taxon>Corynebacteriaceae</taxon>
        <taxon>Corynebacterium</taxon>
    </lineage>
</organism>
<evidence type="ECO:0000256" key="1">
    <source>
        <dbReference type="SAM" id="MobiDB-lite"/>
    </source>
</evidence>
<feature type="compositionally biased region" description="Basic and acidic residues" evidence="1">
    <location>
        <begin position="16"/>
        <end position="25"/>
    </location>
</feature>
<feature type="compositionally biased region" description="Basic and acidic residues" evidence="1">
    <location>
        <begin position="48"/>
        <end position="59"/>
    </location>
</feature>
<reference evidence="3 4" key="1">
    <citation type="submission" date="2015-08" db="EMBL/GenBank/DDBJ databases">
        <authorList>
            <person name="Babu N.S."/>
            <person name="Beckwith C.J."/>
            <person name="Beseler K.G."/>
            <person name="Brison A."/>
            <person name="Carone J.V."/>
            <person name="Caskin T.P."/>
            <person name="Diamond M."/>
            <person name="Durham M.E."/>
            <person name="Foxe J.M."/>
            <person name="Go M."/>
            <person name="Henderson B.A."/>
            <person name="Jones I.B."/>
            <person name="McGettigan J.A."/>
            <person name="Micheletti S.J."/>
            <person name="Nasrallah M.E."/>
            <person name="Ortiz D."/>
            <person name="Piller C.R."/>
            <person name="Privatt S.R."/>
            <person name="Schneider S.L."/>
            <person name="Sharp S."/>
            <person name="Smith T.C."/>
            <person name="Stanton J.D."/>
            <person name="Ullery H.E."/>
            <person name="Wilson R.J."/>
            <person name="Serrano M.G."/>
            <person name="Buck G."/>
            <person name="Lee V."/>
            <person name="Wang Y."/>
            <person name="Carvalho R."/>
            <person name="Voegtly L."/>
            <person name="Shi R."/>
            <person name="Duckworth R."/>
            <person name="Johnson A."/>
            <person name="Loviza R."/>
            <person name="Walstead R."/>
            <person name="Shah Z."/>
            <person name="Kiflezghi M."/>
            <person name="Wade K."/>
            <person name="Ball S.L."/>
            <person name="Bradley K.W."/>
            <person name="Asai D.J."/>
            <person name="Bowman C.A."/>
            <person name="Russell D.A."/>
            <person name="Pope W.H."/>
            <person name="Jacobs-Sera D."/>
            <person name="Hendrix R.W."/>
            <person name="Hatfull G.F."/>
        </authorList>
    </citation>
    <scope>NUCLEOTIDE SEQUENCE [LARGE SCALE GENOMIC DNA]</scope>
    <source>
        <strain evidence="3 4">PUDD_83A45</strain>
    </source>
</reference>
<keyword evidence="2" id="KW-0472">Membrane</keyword>
<dbReference type="KEGG" id="crie:AK829_08745"/>